<dbReference type="EMBL" id="UINC01031557">
    <property type="protein sequence ID" value="SVB17791.1"/>
    <property type="molecule type" value="Genomic_DNA"/>
</dbReference>
<organism evidence="1">
    <name type="scientific">marine metagenome</name>
    <dbReference type="NCBI Taxonomy" id="408172"/>
    <lineage>
        <taxon>unclassified sequences</taxon>
        <taxon>metagenomes</taxon>
        <taxon>ecological metagenomes</taxon>
    </lineage>
</organism>
<evidence type="ECO:0000313" key="1">
    <source>
        <dbReference type="EMBL" id="SVB17791.1"/>
    </source>
</evidence>
<proteinExistence type="predicted"/>
<feature type="non-terminal residue" evidence="1">
    <location>
        <position position="1"/>
    </location>
</feature>
<protein>
    <submittedName>
        <fullName evidence="1">Uncharacterized protein</fullName>
    </submittedName>
</protein>
<reference evidence="1" key="1">
    <citation type="submission" date="2018-05" db="EMBL/GenBank/DDBJ databases">
        <authorList>
            <person name="Lanie J.A."/>
            <person name="Ng W.-L."/>
            <person name="Kazmierczak K.M."/>
            <person name="Andrzejewski T.M."/>
            <person name="Davidsen T.M."/>
            <person name="Wayne K.J."/>
            <person name="Tettelin H."/>
            <person name="Glass J.I."/>
            <person name="Rusch D."/>
            <person name="Podicherti R."/>
            <person name="Tsui H.-C.T."/>
            <person name="Winkler M.E."/>
        </authorList>
    </citation>
    <scope>NUCLEOTIDE SEQUENCE</scope>
</reference>
<name>A0A382BWB7_9ZZZZ</name>
<sequence length="38" mass="4424">KEIEKLALKHDNIKKHIEGKEVNRLIYIPSKLLNIVVS</sequence>
<dbReference type="Gene3D" id="3.10.20.590">
    <property type="match status" value="1"/>
</dbReference>
<gene>
    <name evidence="1" type="ORF">METZ01_LOCUS170645</name>
</gene>
<accession>A0A382BWB7</accession>
<dbReference type="AlphaFoldDB" id="A0A382BWB7"/>